<dbReference type="InterPro" id="IPR004925">
    <property type="entry name" value="HpaB/PvcC/4-BUDH"/>
</dbReference>
<gene>
    <name evidence="6" type="primary">hpaB</name>
    <name evidence="6" type="ORF">NDM98_17095</name>
</gene>
<dbReference type="InterPro" id="IPR024674">
    <property type="entry name" value="HpaB/PvcC/4-BUDH_N"/>
</dbReference>
<sequence length="475" mass="53117">MGTSTGKEYVERIDALNNEIWMDGVKISGKVSEHPAFNGIIKSKSVLYDLVKQQPDVLMDSTKQFNFSYEIPHTKGDLKKRGEAIRVWASETAGMLGRSPDYVSSAIMAMAGSAKYFGTYQKNMEHIFEEARDKDFTFTHTFINPQVSRKFYWPDGDDETIIAAKVVKETDEGLIVSGARMLATQGGLTDQLLVLPAGSFTDPSYLFGFCIASNTPGLSFVNRPSYAENTTSFDQPLSSRFDEGDAMVVFENVLVPWDRVFLYGDSDIAFALKTETGVESFLLYQSANRQIAKTEWILGVAQLMVESLSVTEYQHIQEKISEIAMAHEIMKGFVLAAEHEAELNAGGVMVPNGIKLKMAFHYYQKVYPRITDILTLIGASGLICIPSEKDFASPIEQSLTRTLQGDKITAKDKIKLFRMAWDLTMSAFGSRQTLYEQMFFGDPVRTPVSIYSVYSKDAAKKLVTSFLDIKPHEEE</sequence>
<evidence type="ECO:0000259" key="5">
    <source>
        <dbReference type="Pfam" id="PF11794"/>
    </source>
</evidence>
<evidence type="ECO:0000256" key="2">
    <source>
        <dbReference type="ARBA" id="ARBA00022827"/>
    </source>
</evidence>
<dbReference type="PIRSF" id="PIRSF000331">
    <property type="entry name" value="HpaA_HpaB"/>
    <property type="match status" value="1"/>
</dbReference>
<dbReference type="InterPro" id="IPR036250">
    <property type="entry name" value="AcylCo_DH-like_C"/>
</dbReference>
<dbReference type="NCBIfam" id="TIGR02309">
    <property type="entry name" value="HpaB-1"/>
    <property type="match status" value="1"/>
</dbReference>
<dbReference type="InterPro" id="IPR009100">
    <property type="entry name" value="AcylCoA_DH/oxidase_NM_dom_sf"/>
</dbReference>
<keyword evidence="3 6" id="KW-0560">Oxidoreductase</keyword>
<feature type="domain" description="HpaB/PvcC/4-BUDH C-terminal" evidence="4">
    <location>
        <begin position="273"/>
        <end position="468"/>
    </location>
</feature>
<dbReference type="SUPFAM" id="SSF56645">
    <property type="entry name" value="Acyl-CoA dehydrogenase NM domain-like"/>
    <property type="match status" value="1"/>
</dbReference>
<evidence type="ECO:0000259" key="4">
    <source>
        <dbReference type="Pfam" id="PF03241"/>
    </source>
</evidence>
<dbReference type="RefSeq" id="WP_251610283.1">
    <property type="nucleotide sequence ID" value="NZ_JAMQJY010000002.1"/>
</dbReference>
<dbReference type="Pfam" id="PF11794">
    <property type="entry name" value="HpaB_N"/>
    <property type="match status" value="1"/>
</dbReference>
<dbReference type="Pfam" id="PF03241">
    <property type="entry name" value="HpaB"/>
    <property type="match status" value="1"/>
</dbReference>
<accession>A0ABT0XP01</accession>
<organism evidence="6 7">
    <name type="scientific">Alkalicoccobacillus plakortidis</name>
    <dbReference type="NCBI Taxonomy" id="444060"/>
    <lineage>
        <taxon>Bacteria</taxon>
        <taxon>Bacillati</taxon>
        <taxon>Bacillota</taxon>
        <taxon>Bacilli</taxon>
        <taxon>Bacillales</taxon>
        <taxon>Bacillaceae</taxon>
        <taxon>Alkalicoccobacillus</taxon>
    </lineage>
</organism>
<evidence type="ECO:0000313" key="6">
    <source>
        <dbReference type="EMBL" id="MCM2676992.1"/>
    </source>
</evidence>
<protein>
    <submittedName>
        <fullName evidence="6">4-hydroxyphenylacetate 3-monooxygenase, oxygenase component</fullName>
        <ecNumber evidence="6">1.14.14.9</ecNumber>
    </submittedName>
</protein>
<evidence type="ECO:0000313" key="7">
    <source>
        <dbReference type="Proteomes" id="UP001203665"/>
    </source>
</evidence>
<dbReference type="PANTHER" id="PTHR36117:SF3">
    <property type="entry name" value="4-HYDROXYPHENYLACETATE 3-MONOOXYGENASE-RELATED"/>
    <property type="match status" value="1"/>
</dbReference>
<dbReference type="EMBL" id="JAMQJY010000002">
    <property type="protein sequence ID" value="MCM2676992.1"/>
    <property type="molecule type" value="Genomic_DNA"/>
</dbReference>
<dbReference type="InterPro" id="IPR046373">
    <property type="entry name" value="Acyl-CoA_Oxase/DH_mid-dom_sf"/>
</dbReference>
<evidence type="ECO:0000256" key="1">
    <source>
        <dbReference type="ARBA" id="ARBA00022630"/>
    </source>
</evidence>
<dbReference type="SUPFAM" id="SSF47203">
    <property type="entry name" value="Acyl-CoA dehydrogenase C-terminal domain-like"/>
    <property type="match status" value="1"/>
</dbReference>
<dbReference type="InterPro" id="IPR024719">
    <property type="entry name" value="HpaB/PvcC/4-BUDH_C"/>
</dbReference>
<dbReference type="InterPro" id="IPR012687">
    <property type="entry name" value="HpaB_Deino-type"/>
</dbReference>
<dbReference type="Gene3D" id="1.20.140.10">
    <property type="entry name" value="Butyryl-CoA Dehydrogenase, subunit A, domain 3"/>
    <property type="match status" value="1"/>
</dbReference>
<dbReference type="EC" id="1.14.14.9" evidence="6"/>
<name>A0ABT0XP01_9BACI</name>
<evidence type="ECO:0000256" key="3">
    <source>
        <dbReference type="ARBA" id="ARBA00023002"/>
    </source>
</evidence>
<dbReference type="GO" id="GO:0052881">
    <property type="term" value="F:4-hydroxyphenylacetate 3-monooxygenase activity"/>
    <property type="evidence" value="ECO:0007669"/>
    <property type="project" value="UniProtKB-EC"/>
</dbReference>
<dbReference type="Gene3D" id="1.10.3140.10">
    <property type="entry name" value="4-hydroxybutyryl-coa dehydratase, domain 1"/>
    <property type="match status" value="1"/>
</dbReference>
<dbReference type="PANTHER" id="PTHR36117">
    <property type="entry name" value="4-HYDROXYPHENYLACETATE 3-MONOOXYGENASE-RELATED"/>
    <property type="match status" value="1"/>
</dbReference>
<dbReference type="Gene3D" id="2.40.110.10">
    <property type="entry name" value="Butyryl-CoA Dehydrogenase, subunit A, domain 2"/>
    <property type="match status" value="1"/>
</dbReference>
<keyword evidence="2" id="KW-0274">FAD</keyword>
<reference evidence="6" key="1">
    <citation type="submission" date="2022-06" db="EMBL/GenBank/DDBJ databases">
        <title>Alkalicoccobacillus porphyridii sp. nov., isolated from a marine red alga, Porphyridium purpureum and reclassification of Shouchella plakortidis and Shouchella gibsonii as Alkalicoccobacillus plakortidis comb. nov. and Alkalicoccobacillus gibsonii comb. nov.</title>
        <authorList>
            <person name="Kim K.H."/>
            <person name="Lee J.K."/>
            <person name="Han D.M."/>
            <person name="Baek J.H."/>
            <person name="Jeon C.O."/>
        </authorList>
    </citation>
    <scope>NUCLEOTIDE SEQUENCE</scope>
    <source>
        <strain evidence="6">DSM 19153</strain>
    </source>
</reference>
<comment type="caution">
    <text evidence="6">The sequence shown here is derived from an EMBL/GenBank/DDBJ whole genome shotgun (WGS) entry which is preliminary data.</text>
</comment>
<keyword evidence="7" id="KW-1185">Reference proteome</keyword>
<keyword evidence="1" id="KW-0285">Flavoprotein</keyword>
<dbReference type="Proteomes" id="UP001203665">
    <property type="component" value="Unassembled WGS sequence"/>
</dbReference>
<proteinExistence type="predicted"/>
<feature type="domain" description="HpaB/PvcC/4-BUDH N-terminal" evidence="5">
    <location>
        <begin position="5"/>
        <end position="262"/>
    </location>
</feature>